<accession>H8MND5</accession>
<gene>
    <name evidence="2" type="ordered locus">COCOR_03649</name>
</gene>
<feature type="compositionally biased region" description="Low complexity" evidence="1">
    <location>
        <begin position="275"/>
        <end position="284"/>
    </location>
</feature>
<dbReference type="KEGG" id="ccx:COCOR_03649"/>
<proteinExistence type="predicted"/>
<reference evidence="3" key="2">
    <citation type="submission" date="2012-03" db="EMBL/GenBank/DDBJ databases">
        <title>Genome sequence of the fruiting myxobacterium Corallococcus coralloides DSM 2259.</title>
        <authorList>
            <person name="Huntley S."/>
            <person name="Zhang Y."/>
            <person name="Treuner-Lange A."/>
            <person name="Sensen C.W."/>
            <person name="Sogaard-Andersen L."/>
        </authorList>
    </citation>
    <scope>NUCLEOTIDE SEQUENCE [LARGE SCALE GENOMIC DNA]</scope>
    <source>
        <strain evidence="3">ATCC 25202 / DSM 2259 / NBRC 100086 / M2</strain>
    </source>
</reference>
<feature type="region of interest" description="Disordered" evidence="1">
    <location>
        <begin position="275"/>
        <end position="310"/>
    </location>
</feature>
<keyword evidence="3" id="KW-1185">Reference proteome</keyword>
<dbReference type="Pfam" id="PF13489">
    <property type="entry name" value="Methyltransf_23"/>
    <property type="match status" value="1"/>
</dbReference>
<reference evidence="2 3" key="1">
    <citation type="journal article" date="2012" name="J. Bacteriol.">
        <title>Complete Genome Sequence of the Fruiting Myxobacterium Corallococcus coralloides DSM 2259.</title>
        <authorList>
            <person name="Huntley S."/>
            <person name="Zhang Y."/>
            <person name="Treuner-Lange A."/>
            <person name="Kneip S."/>
            <person name="Sensen C.W."/>
            <person name="Sogaard-Andersen L."/>
        </authorList>
    </citation>
    <scope>NUCLEOTIDE SEQUENCE [LARGE SCALE GENOMIC DNA]</scope>
    <source>
        <strain evidence="3">ATCC 25202 / DSM 2259 / NBRC 100086 / M2</strain>
    </source>
</reference>
<dbReference type="STRING" id="1144275.COCOR_03649"/>
<dbReference type="InterPro" id="IPR029063">
    <property type="entry name" value="SAM-dependent_MTases_sf"/>
</dbReference>
<dbReference type="InParanoid" id="H8MND5"/>
<name>H8MND5_CORCM</name>
<dbReference type="EMBL" id="CP003389">
    <property type="protein sequence ID" value="AFE05356.1"/>
    <property type="molecule type" value="Genomic_DNA"/>
</dbReference>
<dbReference type="Proteomes" id="UP000007587">
    <property type="component" value="Chromosome"/>
</dbReference>
<organism evidence="2 3">
    <name type="scientific">Corallococcus coralloides (strain ATCC 25202 / DSM 2259 / NBRC 100086 / M2)</name>
    <name type="common">Myxococcus coralloides</name>
    <dbReference type="NCBI Taxonomy" id="1144275"/>
    <lineage>
        <taxon>Bacteria</taxon>
        <taxon>Pseudomonadati</taxon>
        <taxon>Myxococcota</taxon>
        <taxon>Myxococcia</taxon>
        <taxon>Myxococcales</taxon>
        <taxon>Cystobacterineae</taxon>
        <taxon>Myxococcaceae</taxon>
        <taxon>Corallococcus</taxon>
    </lineage>
</organism>
<feature type="compositionally biased region" description="Pro residues" evidence="1">
    <location>
        <begin position="285"/>
        <end position="308"/>
    </location>
</feature>
<evidence type="ECO:0000313" key="3">
    <source>
        <dbReference type="Proteomes" id="UP000007587"/>
    </source>
</evidence>
<dbReference type="Gene3D" id="3.40.50.150">
    <property type="entry name" value="Vaccinia Virus protein VP39"/>
    <property type="match status" value="1"/>
</dbReference>
<evidence type="ECO:0000313" key="2">
    <source>
        <dbReference type="EMBL" id="AFE05356.1"/>
    </source>
</evidence>
<sequence length="343" mass="37792">MSPVQVKSRQDRLLGAIQLSTMEGVEIGPLASPIVRRDAGRILYADHASTEALRRKYEGHGWDTATIVDVDLVLSSQTLSGALGDRRVDFVLASHVIEHVPDPVSWLGDLRQALRPGGIISLAIPDKRFCFDAKRPVSTPGELVDAFLSRRTTPTVKQVFDFWAYYCQVDTQAMWNCDIDAERLPCSGTLQNALQKSREAVASTSYTDVHCWVFTPRSFLEAAATLAELGMFPFQLADFSSTPRGDLEFFVSLRCVEDGESEQERALRAQSLRAAALEAASAPGPSRPPPPAPPEPVTPPEPPAPTPPEWAEATLRLGRPLYRTLAQALPGVRTLRERLRPWL</sequence>
<dbReference type="CDD" id="cd02440">
    <property type="entry name" value="AdoMet_MTases"/>
    <property type="match status" value="1"/>
</dbReference>
<dbReference type="AlphaFoldDB" id="H8MND5"/>
<evidence type="ECO:0000256" key="1">
    <source>
        <dbReference type="SAM" id="MobiDB-lite"/>
    </source>
</evidence>
<protein>
    <submittedName>
        <fullName evidence="2">Uncharacterized protein</fullName>
    </submittedName>
</protein>
<dbReference type="eggNOG" id="COG4627">
    <property type="taxonomic scope" value="Bacteria"/>
</dbReference>
<dbReference type="SUPFAM" id="SSF53335">
    <property type="entry name" value="S-adenosyl-L-methionine-dependent methyltransferases"/>
    <property type="match status" value="1"/>
</dbReference>
<dbReference type="HOGENOM" id="CLU_060073_0_0_7"/>
<dbReference type="RefSeq" id="WP_014396461.1">
    <property type="nucleotide sequence ID" value="NC_017030.1"/>
</dbReference>